<protein>
    <recommendedName>
        <fullName evidence="20">Agrin</fullName>
    </recommendedName>
</protein>
<dbReference type="Proteomes" id="UP000663879">
    <property type="component" value="Unassembled WGS sequence"/>
</dbReference>
<evidence type="ECO:0000256" key="7">
    <source>
        <dbReference type="ARBA" id="ARBA00023292"/>
    </source>
</evidence>
<dbReference type="Pfam" id="PF00008">
    <property type="entry name" value="EGF"/>
    <property type="match status" value="1"/>
</dbReference>
<keyword evidence="4" id="KW-0722">Serine protease inhibitor</keyword>
<dbReference type="PANTHER" id="PTHR10913">
    <property type="entry name" value="FOLLISTATIN-RELATED"/>
    <property type="match status" value="1"/>
</dbReference>
<evidence type="ECO:0000259" key="17">
    <source>
        <dbReference type="PROSITE" id="PS51465"/>
    </source>
</evidence>
<feature type="domain" description="Kazal-like" evidence="17">
    <location>
        <begin position="577"/>
        <end position="624"/>
    </location>
</feature>
<feature type="disulfide bond" evidence="10">
    <location>
        <begin position="935"/>
        <end position="944"/>
    </location>
</feature>
<feature type="domain" description="NtA" evidence="16">
    <location>
        <begin position="23"/>
        <end position="165"/>
    </location>
</feature>
<dbReference type="PANTHER" id="PTHR10913:SF45">
    <property type="entry name" value="FOLLISTATIN, ISOFORM A-RELATED"/>
    <property type="match status" value="1"/>
</dbReference>
<dbReference type="PROSITE" id="PS51465">
    <property type="entry name" value="KAZAL_2"/>
    <property type="match status" value="9"/>
</dbReference>
<feature type="compositionally biased region" description="Polar residues" evidence="11">
    <location>
        <begin position="1093"/>
        <end position="1113"/>
    </location>
</feature>
<feature type="domain" description="Kazal-like" evidence="17">
    <location>
        <begin position="502"/>
        <end position="555"/>
    </location>
</feature>
<feature type="domain" description="Laminin G" evidence="13">
    <location>
        <begin position="1748"/>
        <end position="1929"/>
    </location>
</feature>
<dbReference type="SUPFAM" id="SSF50242">
    <property type="entry name" value="TIMP-like"/>
    <property type="match status" value="1"/>
</dbReference>
<keyword evidence="12" id="KW-0732">Signal</keyword>
<evidence type="ECO:0000256" key="10">
    <source>
        <dbReference type="PROSITE-ProRule" id="PRU00460"/>
    </source>
</evidence>
<feature type="domain" description="EGF-like" evidence="14">
    <location>
        <begin position="1431"/>
        <end position="1472"/>
    </location>
</feature>
<dbReference type="PROSITE" id="PS50025">
    <property type="entry name" value="LAM_G_DOMAIN"/>
    <property type="match status" value="3"/>
</dbReference>
<dbReference type="CDD" id="cd00110">
    <property type="entry name" value="LamG"/>
    <property type="match status" value="3"/>
</dbReference>
<dbReference type="SMART" id="SM00179">
    <property type="entry name" value="EGF_CA"/>
    <property type="match status" value="4"/>
</dbReference>
<dbReference type="SMART" id="SM00181">
    <property type="entry name" value="EGF"/>
    <property type="match status" value="8"/>
</dbReference>
<dbReference type="SUPFAM" id="SSF57184">
    <property type="entry name" value="Growth factor receptor domain"/>
    <property type="match status" value="1"/>
</dbReference>
<feature type="domain" description="EGF-like" evidence="14">
    <location>
        <begin position="1213"/>
        <end position="1250"/>
    </location>
</feature>
<dbReference type="Pfam" id="PF00053">
    <property type="entry name" value="EGF_laminin"/>
    <property type="match status" value="2"/>
</dbReference>
<dbReference type="SMART" id="SM00282">
    <property type="entry name" value="LamG"/>
    <property type="match status" value="3"/>
</dbReference>
<dbReference type="SUPFAM" id="SSF49899">
    <property type="entry name" value="Concanavalin A-like lectins/glucanases"/>
    <property type="match status" value="3"/>
</dbReference>
<organism evidence="18 19">
    <name type="scientific">Brachionus calyciflorus</name>
    <dbReference type="NCBI Taxonomy" id="104777"/>
    <lineage>
        <taxon>Eukaryota</taxon>
        <taxon>Metazoa</taxon>
        <taxon>Spiralia</taxon>
        <taxon>Gnathifera</taxon>
        <taxon>Rotifera</taxon>
        <taxon>Eurotatoria</taxon>
        <taxon>Monogononta</taxon>
        <taxon>Pseudotrocha</taxon>
        <taxon>Ploima</taxon>
        <taxon>Brachionidae</taxon>
        <taxon>Brachionus</taxon>
    </lineage>
</organism>
<feature type="domain" description="Laminin EGF-like" evidence="15">
    <location>
        <begin position="860"/>
        <end position="913"/>
    </location>
</feature>
<feature type="chain" id="PRO_5032493160" description="Agrin" evidence="12">
    <location>
        <begin position="20"/>
        <end position="1947"/>
    </location>
</feature>
<feature type="disulfide bond" evidence="8">
    <location>
        <begin position="1462"/>
        <end position="1471"/>
    </location>
</feature>
<feature type="domain" description="Laminin G" evidence="13">
    <location>
        <begin position="1253"/>
        <end position="1430"/>
    </location>
</feature>
<evidence type="ECO:0000256" key="1">
    <source>
        <dbReference type="ARBA" id="ARBA00022690"/>
    </source>
</evidence>
<keyword evidence="3" id="KW-0221">Differentiation</keyword>
<dbReference type="SMART" id="SM00180">
    <property type="entry name" value="EGF_Lam"/>
    <property type="match status" value="2"/>
</dbReference>
<dbReference type="InterPro" id="IPR013320">
    <property type="entry name" value="ConA-like_dom_sf"/>
</dbReference>
<dbReference type="SMART" id="SM00280">
    <property type="entry name" value="KAZAL"/>
    <property type="match status" value="9"/>
</dbReference>
<keyword evidence="2" id="KW-0677">Repeat</keyword>
<dbReference type="InterPro" id="IPR002049">
    <property type="entry name" value="LE_dom"/>
</dbReference>
<feature type="disulfide bond" evidence="8">
    <location>
        <begin position="1697"/>
        <end position="1707"/>
    </location>
</feature>
<keyword evidence="7 10" id="KW-0424">Laminin EGF-like domain</keyword>
<dbReference type="OrthoDB" id="88467at2759"/>
<evidence type="ECO:0000256" key="3">
    <source>
        <dbReference type="ARBA" id="ARBA00022782"/>
    </source>
</evidence>
<feature type="domain" description="Laminin G" evidence="13">
    <location>
        <begin position="1521"/>
        <end position="1697"/>
    </location>
</feature>
<evidence type="ECO:0008006" key="20">
    <source>
        <dbReference type="Google" id="ProtNLM"/>
    </source>
</evidence>
<evidence type="ECO:0000256" key="2">
    <source>
        <dbReference type="ARBA" id="ARBA00022737"/>
    </source>
</evidence>
<feature type="domain" description="Laminin EGF-like" evidence="15">
    <location>
        <begin position="914"/>
        <end position="960"/>
    </location>
</feature>
<feature type="disulfide bond" evidence="9">
    <location>
        <begin position="1902"/>
        <end position="1929"/>
    </location>
</feature>
<dbReference type="InterPro" id="IPR002350">
    <property type="entry name" value="Kazal_dom"/>
</dbReference>
<dbReference type="Pfam" id="PF02210">
    <property type="entry name" value="Laminin_G_2"/>
    <property type="match status" value="3"/>
</dbReference>
<dbReference type="GO" id="GO:0030154">
    <property type="term" value="P:cell differentiation"/>
    <property type="evidence" value="ECO:0007669"/>
    <property type="project" value="UniProtKB-KW"/>
</dbReference>
<evidence type="ECO:0000256" key="12">
    <source>
        <dbReference type="SAM" id="SignalP"/>
    </source>
</evidence>
<dbReference type="Gene3D" id="3.30.60.30">
    <property type="match status" value="9"/>
</dbReference>
<evidence type="ECO:0000313" key="18">
    <source>
        <dbReference type="EMBL" id="CAF0717278.1"/>
    </source>
</evidence>
<comment type="caution">
    <text evidence="8">Lacks conserved residue(s) required for the propagation of feature annotation.</text>
</comment>
<feature type="disulfide bond" evidence="8">
    <location>
        <begin position="1503"/>
        <end position="1512"/>
    </location>
</feature>
<dbReference type="Gene3D" id="2.60.120.200">
    <property type="match status" value="3"/>
</dbReference>
<comment type="caution">
    <text evidence="18">The sequence shown here is derived from an EMBL/GenBank/DDBJ whole genome shotgun (WGS) entry which is preliminary data.</text>
</comment>
<dbReference type="InterPro" id="IPR036058">
    <property type="entry name" value="Kazal_dom_sf"/>
</dbReference>
<keyword evidence="1" id="KW-0646">Protease inhibitor</keyword>
<dbReference type="InterPro" id="IPR001881">
    <property type="entry name" value="EGF-like_Ca-bd_dom"/>
</dbReference>
<dbReference type="InterPro" id="IPR050653">
    <property type="entry name" value="Prot_Inhib_GrowthFact_Antg"/>
</dbReference>
<feature type="disulfide bond" evidence="8">
    <location>
        <begin position="1718"/>
        <end position="1727"/>
    </location>
</feature>
<feature type="disulfide bond" evidence="10">
    <location>
        <begin position="914"/>
        <end position="926"/>
    </location>
</feature>
<name>A0A813M452_9BILA</name>
<dbReference type="GO" id="GO:0005509">
    <property type="term" value="F:calcium ion binding"/>
    <property type="evidence" value="ECO:0007669"/>
    <property type="project" value="InterPro"/>
</dbReference>
<feature type="domain" description="Kazal-like" evidence="17">
    <location>
        <begin position="193"/>
        <end position="241"/>
    </location>
</feature>
<dbReference type="PROSITE" id="PS01186">
    <property type="entry name" value="EGF_2"/>
    <property type="match status" value="2"/>
</dbReference>
<evidence type="ECO:0000313" key="19">
    <source>
        <dbReference type="Proteomes" id="UP000663879"/>
    </source>
</evidence>
<feature type="domain" description="EGF-like" evidence="14">
    <location>
        <begin position="1693"/>
        <end position="1728"/>
    </location>
</feature>
<feature type="domain" description="Kazal-like" evidence="17">
    <location>
        <begin position="994"/>
        <end position="1042"/>
    </location>
</feature>
<feature type="domain" description="Kazal-like" evidence="17">
    <location>
        <begin position="352"/>
        <end position="407"/>
    </location>
</feature>
<feature type="disulfide bond" evidence="10">
    <location>
        <begin position="860"/>
        <end position="872"/>
    </location>
</feature>
<dbReference type="GO" id="GO:0043236">
    <property type="term" value="F:laminin binding"/>
    <property type="evidence" value="ECO:0007669"/>
    <property type="project" value="InterPro"/>
</dbReference>
<dbReference type="PROSITE" id="PS50027">
    <property type="entry name" value="EGF_LAM_2"/>
    <property type="match status" value="2"/>
</dbReference>
<dbReference type="GO" id="GO:0043113">
    <property type="term" value="P:receptor clustering"/>
    <property type="evidence" value="ECO:0007669"/>
    <property type="project" value="InterPro"/>
</dbReference>
<gene>
    <name evidence="18" type="ORF">OXX778_LOCUS1797</name>
</gene>
<dbReference type="PROSITE" id="PS51121">
    <property type="entry name" value="NTA"/>
    <property type="match status" value="1"/>
</dbReference>
<dbReference type="SUPFAM" id="SSF100895">
    <property type="entry name" value="Kazal-type serine protease inhibitors"/>
    <property type="match status" value="9"/>
</dbReference>
<dbReference type="InterPro" id="IPR008993">
    <property type="entry name" value="TIMP-like_OB-fold"/>
</dbReference>
<evidence type="ECO:0000256" key="6">
    <source>
        <dbReference type="ARBA" id="ARBA00023180"/>
    </source>
</evidence>
<feature type="domain" description="Kazal-like" evidence="17">
    <location>
        <begin position="437"/>
        <end position="484"/>
    </location>
</feature>
<feature type="region of interest" description="Disordered" evidence="11">
    <location>
        <begin position="1092"/>
        <end position="1121"/>
    </location>
</feature>
<dbReference type="SMART" id="SM00274">
    <property type="entry name" value="FOLN"/>
    <property type="match status" value="5"/>
</dbReference>
<dbReference type="Pfam" id="PF07648">
    <property type="entry name" value="Kazal_2"/>
    <property type="match status" value="9"/>
</dbReference>
<evidence type="ECO:0000259" key="14">
    <source>
        <dbReference type="PROSITE" id="PS50026"/>
    </source>
</evidence>
<dbReference type="CDD" id="cd00054">
    <property type="entry name" value="EGF_CA"/>
    <property type="match status" value="1"/>
</dbReference>
<dbReference type="EMBL" id="CAJNOC010000125">
    <property type="protein sequence ID" value="CAF0717278.1"/>
    <property type="molecule type" value="Genomic_DNA"/>
</dbReference>
<dbReference type="FunFam" id="2.10.25.10:FF:000011">
    <property type="entry name" value="Cadherin EGF LAG seven-pass G-type receptor"/>
    <property type="match status" value="1"/>
</dbReference>
<feature type="disulfide bond" evidence="10">
    <location>
        <begin position="862"/>
        <end position="879"/>
    </location>
</feature>
<feature type="domain" description="Kazal-like" evidence="17">
    <location>
        <begin position="708"/>
        <end position="757"/>
    </location>
</feature>
<dbReference type="CDD" id="cd00104">
    <property type="entry name" value="KAZAL_FS"/>
    <property type="match status" value="8"/>
</dbReference>
<dbReference type="GO" id="GO:0005886">
    <property type="term" value="C:plasma membrane"/>
    <property type="evidence" value="ECO:0007669"/>
    <property type="project" value="GOC"/>
</dbReference>
<feature type="disulfide bond" evidence="10">
    <location>
        <begin position="916"/>
        <end position="933"/>
    </location>
</feature>
<reference evidence="18" key="1">
    <citation type="submission" date="2021-02" db="EMBL/GenBank/DDBJ databases">
        <authorList>
            <person name="Nowell W R."/>
        </authorList>
    </citation>
    <scope>NUCLEOTIDE SEQUENCE</scope>
    <source>
        <strain evidence="18">Ploen Becks lab</strain>
    </source>
</reference>
<feature type="domain" description="Kazal-like" evidence="17">
    <location>
        <begin position="625"/>
        <end position="673"/>
    </location>
</feature>
<keyword evidence="6" id="KW-0325">Glycoprotein</keyword>
<sequence>MLKLFRVILWFLVFNLVKTLKICRESSIEENVVKSDVIISGIVRKLERDYSKQTYGAYIQIHRVIKGNAFISDNFNVSFEKIDYKTKRTHRASLPSGLLNVRNFGSEKICDSNVKPNDIRIFLLRFDQKQKNLLLNSSVIKITLSKMQNFELIDNNYDLNATKYTDCTSNLLKICHYGATCQINLLTNQAKCDCDINCDTFDPLPICGNDGITYKSLCHLKQTKCLLQKPIKIIDHDSCDRLELKLCKNKACPNYATCKIEENGLVPKCVCPTSCQNHTSEFNSDSNPRHFSNEILLNRIICGSDGNDYENFCELKKFSCKMNREIKIAYFGKCNPCDDIECSYPKQCKLNSNREPYCTCDYDCIGTTFKPVCGSNGKTYYNECYMNLESCRLNVPIRVYQNFDCSYVRNPCDELLCEQYHGNSYCEIDQQGKAYCKCQDKCEKVLDYVCGSDRITYENECALRRESCFSNQLITVLHVGICGTMNPCVDHRCNFGGHCEIINNVPICKCLECTEVYKPVCGSDGVTYNNMCKMRYESCKKQVFIELAYEGVCDRCKLVSCPFYGTCVDDGFGTNCVCQDICADINMPTCGSNGVTYDSVCHLQLESCKTKKIITVLHNGKCDLCANLKCESLPVDPVCGSDGITHANDCYLKLTACITKNGITIAYKGPCNHEHDLTIYKNSIEKCEDCGFNSDCYYSKENNSYQCLCNNFDCENVKRNLICGSNGVLYENKCQLEKDQCKKQNKIAERPLTECSLPCNGFTPLINPNTNKEYSCEVKRDCPYNSFCDKNHSKCCPKKTSYSIDRILICEKDTDCGEQMLCIYKKCVSNINCSETEHGCCDDGTTIAKGPFKEGCPKPCNCHPAGSYNQFCDPITGNCPCRPGVLGKYCDSCSIGYWGIKKILDSNNIGCLPCACNKLGSLREDCNQENGQCQCKNGVTGLKCNECASNKELTVDGCVSLTDHKEQIENLCSKLICNYPGSYCSIENGIPRCICDSINCESDSKQVCGQDGQTYSSKCDLIKFSCAKQIEIEVAYFGQCNQANLLDVITNSHNVRNKETKKTRNKLNNNTINQSLFLSKNNENRLLHEQKPQRINNINNNQHKKSFSNQTSNTKKESGVDDDNDDASITFILSILIPRNFTTSYYGFSFKDEPKPYGTTQCKKDYECGKNMECLENICYCIDGFVPENDHCIMSKKLATKSSNFGHNQKRFTFNPCKSKPCFPGSYCENLSNAKFICHCPLGRHGFLCEKNNTSFMFPSFKFHSFLELSPMIINFNDFSLDIEFKSNHKDGSLINFYSSSNENHEFLSIYFKNEEVVLRIYENSFGFKDYRTLNRIILGKFHKIFIKKKNNFLFVQIDDQFPYREQTSFKYFLNEKRIFLGEFGIRNSLKINKTQAFQGCIQFLKIKNKIFNITFPSVDIKNGANIEECPDNDCLETKCQNNGRCRLKNNFNNKITAECICKDGFKDKTCEKKINPCSSSPCRNYNQSQCIPTSSGTYQCVCSENFDGDNCENFVYLKKPFTASFEGKSYIEKPPLDFDITLIEIVFYSKKPNGILFYYRGLRPDVFIGAKLENSYFFLVISLNDKFESIISRSPIEAFRWNKVRIIKENYKFKFFFNYDKYVISAHDYPTNSFNSNYSYFIGGVKDSNLINKKFKITKGLNGAIQKANFNGNYQTDIRLNAIELGGVYSYTGFPCNVTCLNNGICIPNLNKFKCKCPRGFRGKYCQRVKGRKIRNYVDKSKKSLPEAIFLDGHTELIYKNRIYDVMKVQNVNKFELSFKTKNNNGLLLFTGNGNSISFLYIAIQNGKLVFSFSLPKHKQSFSLSSKTKLNDNNWHLVLIERNRRKAILNIDNNVKLNATFDEINYVGYGNLATDGYVRLGGYRKLPIGMPQNLNIGFQGCIKNFKMDDRPIDLIENNLNSKFNPNLCSTQIFSSPKNNLNKTLNV</sequence>
<feature type="disulfide bond" evidence="10">
    <location>
        <begin position="881"/>
        <end position="890"/>
    </location>
</feature>
<evidence type="ECO:0000256" key="4">
    <source>
        <dbReference type="ARBA" id="ARBA00022900"/>
    </source>
</evidence>
<keyword evidence="8" id="KW-0245">EGF-like domain</keyword>
<dbReference type="Gene3D" id="2.40.50.120">
    <property type="match status" value="1"/>
</dbReference>
<feature type="signal peptide" evidence="12">
    <location>
        <begin position="1"/>
        <end position="19"/>
    </location>
</feature>
<evidence type="ECO:0000256" key="11">
    <source>
        <dbReference type="SAM" id="MobiDB-lite"/>
    </source>
</evidence>
<dbReference type="InterPro" id="IPR003645">
    <property type="entry name" value="Fol_N"/>
</dbReference>
<evidence type="ECO:0000259" key="13">
    <source>
        <dbReference type="PROSITE" id="PS50025"/>
    </source>
</evidence>
<dbReference type="SUPFAM" id="SSF57196">
    <property type="entry name" value="EGF/Laminin"/>
    <property type="match status" value="2"/>
</dbReference>
<dbReference type="InterPro" id="IPR000742">
    <property type="entry name" value="EGF"/>
</dbReference>
<evidence type="ECO:0000256" key="9">
    <source>
        <dbReference type="PROSITE-ProRule" id="PRU00122"/>
    </source>
</evidence>
<dbReference type="PROSITE" id="PS00022">
    <property type="entry name" value="EGF_1"/>
    <property type="match status" value="3"/>
</dbReference>
<accession>A0A813M452</accession>
<feature type="disulfide bond" evidence="8">
    <location>
        <begin position="1240"/>
        <end position="1249"/>
    </location>
</feature>
<dbReference type="Pfam" id="PF03146">
    <property type="entry name" value="NtA"/>
    <property type="match status" value="1"/>
</dbReference>
<keyword evidence="5 8" id="KW-1015">Disulfide bond</keyword>
<proteinExistence type="predicted"/>
<dbReference type="PROSITE" id="PS50026">
    <property type="entry name" value="EGF_3"/>
    <property type="match status" value="4"/>
</dbReference>
<dbReference type="InterPro" id="IPR004850">
    <property type="entry name" value="NtA_dom"/>
</dbReference>
<dbReference type="PRINTS" id="PR00011">
    <property type="entry name" value="EGFLAMININ"/>
</dbReference>
<evidence type="ECO:0000256" key="8">
    <source>
        <dbReference type="PROSITE-ProRule" id="PRU00076"/>
    </source>
</evidence>
<evidence type="ECO:0000256" key="5">
    <source>
        <dbReference type="ARBA" id="ARBA00023157"/>
    </source>
</evidence>
<evidence type="ECO:0000259" key="15">
    <source>
        <dbReference type="PROSITE" id="PS50027"/>
    </source>
</evidence>
<feature type="domain" description="Kazal-like" evidence="17">
    <location>
        <begin position="272"/>
        <end position="336"/>
    </location>
</feature>
<dbReference type="CDD" id="cd00055">
    <property type="entry name" value="EGF_Lam"/>
    <property type="match status" value="2"/>
</dbReference>
<evidence type="ECO:0000259" key="16">
    <source>
        <dbReference type="PROSITE" id="PS51121"/>
    </source>
</evidence>
<dbReference type="InterPro" id="IPR009030">
    <property type="entry name" value="Growth_fac_rcpt_cys_sf"/>
</dbReference>
<dbReference type="PROSITE" id="PS01248">
    <property type="entry name" value="EGF_LAM_1"/>
    <property type="match status" value="1"/>
</dbReference>
<dbReference type="GO" id="GO:0005576">
    <property type="term" value="C:extracellular region"/>
    <property type="evidence" value="ECO:0007669"/>
    <property type="project" value="TreeGrafter"/>
</dbReference>
<feature type="domain" description="EGF-like" evidence="14">
    <location>
        <begin position="1474"/>
        <end position="1513"/>
    </location>
</feature>
<dbReference type="Gene3D" id="2.10.25.10">
    <property type="entry name" value="Laminin"/>
    <property type="match status" value="6"/>
</dbReference>
<keyword evidence="19" id="KW-1185">Reference proteome</keyword>
<dbReference type="InterPro" id="IPR001791">
    <property type="entry name" value="Laminin_G"/>
</dbReference>